<keyword evidence="3" id="KW-1185">Reference proteome</keyword>
<organism evidence="2 3">
    <name type="scientific">Crenothrix polyspora</name>
    <dbReference type="NCBI Taxonomy" id="360316"/>
    <lineage>
        <taxon>Bacteria</taxon>
        <taxon>Pseudomonadati</taxon>
        <taxon>Pseudomonadota</taxon>
        <taxon>Gammaproteobacteria</taxon>
        <taxon>Methylococcales</taxon>
        <taxon>Crenotrichaceae</taxon>
        <taxon>Crenothrix</taxon>
    </lineage>
</organism>
<evidence type="ECO:0000313" key="3">
    <source>
        <dbReference type="Proteomes" id="UP000195442"/>
    </source>
</evidence>
<dbReference type="AlphaFoldDB" id="A0A1R4HAF8"/>
<keyword evidence="1" id="KW-0812">Transmembrane</keyword>
<dbReference type="Proteomes" id="UP000195442">
    <property type="component" value="Unassembled WGS sequence"/>
</dbReference>
<feature type="transmembrane region" description="Helical" evidence="1">
    <location>
        <begin position="191"/>
        <end position="209"/>
    </location>
</feature>
<sequence length="308" mass="34801">MFTPHILFFERIVAGFTKHPYLFWLLVSLVPINLSVVLFAQTGNRVFISTAMPSSFAISLLPLAIKIGAIFMDYWGRGLRHFVLCPEQEIESWFQNQMAFLSGSLGMLFSGIFLSVLGITLYYFSGVFVGLNNTQAVTLALIILLNCLVSGAAWFSLFCFARIIWRLGRFPLKVEQNPEGVLSTGNTLMKCYAITIILNYTFSLINSIAMQNMRLLFILEAPYIVFFAISFIVCQIPVHNRMVDYKKLKLAEIDGLLASLSQQQNPNTLMEAEALRPQMEALKKTRANIMALPEWPAGWKSVLKIARF</sequence>
<evidence type="ECO:0000313" key="2">
    <source>
        <dbReference type="EMBL" id="SJM93203.1"/>
    </source>
</evidence>
<feature type="transmembrane region" description="Helical" evidence="1">
    <location>
        <begin position="136"/>
        <end position="165"/>
    </location>
</feature>
<reference evidence="3" key="1">
    <citation type="submission" date="2017-02" db="EMBL/GenBank/DDBJ databases">
        <authorList>
            <person name="Daims H."/>
        </authorList>
    </citation>
    <scope>NUCLEOTIDE SEQUENCE [LARGE SCALE GENOMIC DNA]</scope>
</reference>
<evidence type="ECO:0000256" key="1">
    <source>
        <dbReference type="SAM" id="Phobius"/>
    </source>
</evidence>
<keyword evidence="1" id="KW-1133">Transmembrane helix</keyword>
<dbReference type="EMBL" id="FUKJ01000241">
    <property type="protein sequence ID" value="SJM93203.1"/>
    <property type="molecule type" value="Genomic_DNA"/>
</dbReference>
<feature type="transmembrane region" description="Helical" evidence="1">
    <location>
        <begin position="98"/>
        <end position="124"/>
    </location>
</feature>
<accession>A0A1R4HAF8</accession>
<dbReference type="RefSeq" id="WP_087147298.1">
    <property type="nucleotide sequence ID" value="NZ_FUKJ01000241.1"/>
</dbReference>
<keyword evidence="1" id="KW-0472">Membrane</keyword>
<feature type="transmembrane region" description="Helical" evidence="1">
    <location>
        <begin position="21"/>
        <end position="40"/>
    </location>
</feature>
<feature type="transmembrane region" description="Helical" evidence="1">
    <location>
        <begin position="46"/>
        <end position="71"/>
    </location>
</feature>
<feature type="transmembrane region" description="Helical" evidence="1">
    <location>
        <begin position="215"/>
        <end position="238"/>
    </location>
</feature>
<gene>
    <name evidence="2" type="ORF">CRENPOLYSF2_3150008</name>
</gene>
<proteinExistence type="predicted"/>
<name>A0A1R4HAF8_9GAMM</name>
<protein>
    <submittedName>
        <fullName evidence="2">Uncharacterized protein</fullName>
    </submittedName>
</protein>